<evidence type="ECO:0000256" key="1">
    <source>
        <dbReference type="ARBA" id="ARBA00022860"/>
    </source>
</evidence>
<evidence type="ECO:0000256" key="3">
    <source>
        <dbReference type="SAM" id="MobiDB-lite"/>
    </source>
</evidence>
<name>A0A9D5BHL5_PEA</name>
<keyword evidence="5" id="KW-1185">Reference proteome</keyword>
<feature type="region of interest" description="Disordered" evidence="3">
    <location>
        <begin position="1"/>
        <end position="43"/>
    </location>
</feature>
<dbReference type="PANTHER" id="PTHR32295">
    <property type="entry name" value="IQ-DOMAIN 5-RELATED"/>
    <property type="match status" value="1"/>
</dbReference>
<evidence type="ECO:0000256" key="2">
    <source>
        <dbReference type="ARBA" id="ARBA00024341"/>
    </source>
</evidence>
<keyword evidence="1" id="KW-0112">Calmodulin-binding</keyword>
<feature type="compositionally biased region" description="Basic residues" evidence="3">
    <location>
        <begin position="22"/>
        <end position="32"/>
    </location>
</feature>
<dbReference type="Proteomes" id="UP001058974">
    <property type="component" value="Chromosome 1"/>
</dbReference>
<dbReference type="GO" id="GO:0005516">
    <property type="term" value="F:calmodulin binding"/>
    <property type="evidence" value="ECO:0007669"/>
    <property type="project" value="UniProtKB-KW"/>
</dbReference>
<dbReference type="SMART" id="SM00015">
    <property type="entry name" value="IQ"/>
    <property type="match status" value="1"/>
</dbReference>
<comment type="caution">
    <text evidence="4">The sequence shown here is derived from an EMBL/GenBank/DDBJ whole genome shotgun (WGS) entry which is preliminary data.</text>
</comment>
<comment type="similarity">
    <text evidence="2">Belongs to the IQD family.</text>
</comment>
<dbReference type="PROSITE" id="PS50096">
    <property type="entry name" value="IQ"/>
    <property type="match status" value="1"/>
</dbReference>
<dbReference type="InterPro" id="IPR000048">
    <property type="entry name" value="IQ_motif_EF-hand-BS"/>
</dbReference>
<dbReference type="PANTHER" id="PTHR32295:SF216">
    <property type="entry name" value="PROTEIN IQ-DOMAIN 3"/>
    <property type="match status" value="1"/>
</dbReference>
<reference evidence="4 5" key="1">
    <citation type="journal article" date="2022" name="Nat. Genet.">
        <title>Improved pea reference genome and pan-genome highlight genomic features and evolutionary characteristics.</title>
        <authorList>
            <person name="Yang T."/>
            <person name="Liu R."/>
            <person name="Luo Y."/>
            <person name="Hu S."/>
            <person name="Wang D."/>
            <person name="Wang C."/>
            <person name="Pandey M.K."/>
            <person name="Ge S."/>
            <person name="Xu Q."/>
            <person name="Li N."/>
            <person name="Li G."/>
            <person name="Huang Y."/>
            <person name="Saxena R.K."/>
            <person name="Ji Y."/>
            <person name="Li M."/>
            <person name="Yan X."/>
            <person name="He Y."/>
            <person name="Liu Y."/>
            <person name="Wang X."/>
            <person name="Xiang C."/>
            <person name="Varshney R.K."/>
            <person name="Ding H."/>
            <person name="Gao S."/>
            <person name="Zong X."/>
        </authorList>
    </citation>
    <scope>NUCLEOTIDE SEQUENCE [LARGE SCALE GENOMIC DNA]</scope>
    <source>
        <strain evidence="4 5">cv. Zhongwan 6</strain>
    </source>
</reference>
<dbReference type="Pfam" id="PF00612">
    <property type="entry name" value="IQ"/>
    <property type="match status" value="1"/>
</dbReference>
<gene>
    <name evidence="4" type="ORF">KIW84_012459</name>
</gene>
<dbReference type="EMBL" id="JAMSHJ010000001">
    <property type="protein sequence ID" value="KAI5443818.1"/>
    <property type="molecule type" value="Genomic_DNA"/>
</dbReference>
<organism evidence="4 5">
    <name type="scientific">Pisum sativum</name>
    <name type="common">Garden pea</name>
    <name type="synonym">Lathyrus oleraceus</name>
    <dbReference type="NCBI Taxonomy" id="3888"/>
    <lineage>
        <taxon>Eukaryota</taxon>
        <taxon>Viridiplantae</taxon>
        <taxon>Streptophyta</taxon>
        <taxon>Embryophyta</taxon>
        <taxon>Tracheophyta</taxon>
        <taxon>Spermatophyta</taxon>
        <taxon>Magnoliopsida</taxon>
        <taxon>eudicotyledons</taxon>
        <taxon>Gunneridae</taxon>
        <taxon>Pentapetalae</taxon>
        <taxon>rosids</taxon>
        <taxon>fabids</taxon>
        <taxon>Fabales</taxon>
        <taxon>Fabaceae</taxon>
        <taxon>Papilionoideae</taxon>
        <taxon>50 kb inversion clade</taxon>
        <taxon>NPAAA clade</taxon>
        <taxon>Hologalegina</taxon>
        <taxon>IRL clade</taxon>
        <taxon>Fabeae</taxon>
        <taxon>Lathyrus</taxon>
    </lineage>
</organism>
<sequence>MGKKGSWFSAVKKVFSHDSRKDKKSQKSKKKSTQPETEVKSEVVQVSVPQIEDVKLSELENEQNKQAISLAFATAVAAGAAVAAAQAAAEVVRLTSMPHYPAKSMEELAAIKIQTAFRGYLARRALRALRGLVRLKTMIQGQSVKRQAGSTLRCMQTLARLQSQVRERRVRMSEENQARQRQLQQKCEKELVKLQTSVSNFMHTNAQTELGLD</sequence>
<dbReference type="Gene3D" id="1.20.5.190">
    <property type="match status" value="1"/>
</dbReference>
<evidence type="ECO:0000313" key="5">
    <source>
        <dbReference type="Proteomes" id="UP001058974"/>
    </source>
</evidence>
<protein>
    <recommendedName>
        <fullName evidence="6">Protein IQ-DOMAIN 1-like</fullName>
    </recommendedName>
</protein>
<dbReference type="AlphaFoldDB" id="A0A9D5BHL5"/>
<dbReference type="Gramene" id="Psat01G0245900-T2">
    <property type="protein sequence ID" value="KAI5443818.1"/>
    <property type="gene ID" value="KIW84_012459"/>
</dbReference>
<proteinExistence type="inferred from homology"/>
<accession>A0A9D5BHL5</accession>
<evidence type="ECO:0000313" key="4">
    <source>
        <dbReference type="EMBL" id="KAI5443818.1"/>
    </source>
</evidence>
<evidence type="ECO:0008006" key="6">
    <source>
        <dbReference type="Google" id="ProtNLM"/>
    </source>
</evidence>